<dbReference type="EMBL" id="JAINUF010000004">
    <property type="protein sequence ID" value="KAJ8363164.1"/>
    <property type="molecule type" value="Genomic_DNA"/>
</dbReference>
<comment type="caution">
    <text evidence="2">The sequence shown here is derived from an EMBL/GenBank/DDBJ whole genome shotgun (WGS) entry which is preliminary data.</text>
</comment>
<keyword evidence="3" id="KW-1185">Reference proteome</keyword>
<accession>A0A9Q1FNN3</accession>
<evidence type="ECO:0000313" key="3">
    <source>
        <dbReference type="Proteomes" id="UP001152622"/>
    </source>
</evidence>
<dbReference type="AlphaFoldDB" id="A0A9Q1FNN3"/>
<reference evidence="2" key="1">
    <citation type="journal article" date="2023" name="Science">
        <title>Genome structures resolve the early diversification of teleost fishes.</title>
        <authorList>
            <person name="Parey E."/>
            <person name="Louis A."/>
            <person name="Montfort J."/>
            <person name="Bouchez O."/>
            <person name="Roques C."/>
            <person name="Iampietro C."/>
            <person name="Lluch J."/>
            <person name="Castinel A."/>
            <person name="Donnadieu C."/>
            <person name="Desvignes T."/>
            <person name="Floi Bucao C."/>
            <person name="Jouanno E."/>
            <person name="Wen M."/>
            <person name="Mejri S."/>
            <person name="Dirks R."/>
            <person name="Jansen H."/>
            <person name="Henkel C."/>
            <person name="Chen W.J."/>
            <person name="Zahm M."/>
            <person name="Cabau C."/>
            <person name="Klopp C."/>
            <person name="Thompson A.W."/>
            <person name="Robinson-Rechavi M."/>
            <person name="Braasch I."/>
            <person name="Lecointre G."/>
            <person name="Bobe J."/>
            <person name="Postlethwait J.H."/>
            <person name="Berthelot C."/>
            <person name="Roest Crollius H."/>
            <person name="Guiguen Y."/>
        </authorList>
    </citation>
    <scope>NUCLEOTIDE SEQUENCE</scope>
    <source>
        <strain evidence="2">WJC10195</strain>
    </source>
</reference>
<evidence type="ECO:0000256" key="1">
    <source>
        <dbReference type="SAM" id="MobiDB-lite"/>
    </source>
</evidence>
<protein>
    <submittedName>
        <fullName evidence="2">Uncharacterized protein</fullName>
    </submittedName>
</protein>
<evidence type="ECO:0000313" key="2">
    <source>
        <dbReference type="EMBL" id="KAJ8363164.1"/>
    </source>
</evidence>
<organism evidence="2 3">
    <name type="scientific">Synaphobranchus kaupii</name>
    <name type="common">Kaup's arrowtooth eel</name>
    <dbReference type="NCBI Taxonomy" id="118154"/>
    <lineage>
        <taxon>Eukaryota</taxon>
        <taxon>Metazoa</taxon>
        <taxon>Chordata</taxon>
        <taxon>Craniata</taxon>
        <taxon>Vertebrata</taxon>
        <taxon>Euteleostomi</taxon>
        <taxon>Actinopterygii</taxon>
        <taxon>Neopterygii</taxon>
        <taxon>Teleostei</taxon>
        <taxon>Anguilliformes</taxon>
        <taxon>Synaphobranchidae</taxon>
        <taxon>Synaphobranchus</taxon>
    </lineage>
</organism>
<dbReference type="Proteomes" id="UP001152622">
    <property type="component" value="Chromosome 4"/>
</dbReference>
<sequence length="144" mass="15582">MIGCSLMQQICCAPGLQSPPADRQQPPLHRRQTPFHSHKTRAGVCKGDIFIRWKRSKEFPLLGVRTTLPGAASPPLSPRPVPLIRFSPKSRLCSVQFAVPRTAASAGQINTEALISMPCGLAGEFPLASHIIKEHKPMGLAVGE</sequence>
<feature type="region of interest" description="Disordered" evidence="1">
    <location>
        <begin position="16"/>
        <end position="38"/>
    </location>
</feature>
<name>A0A9Q1FNN3_SYNKA</name>
<gene>
    <name evidence="2" type="ORF">SKAU_G00119950</name>
</gene>
<feature type="compositionally biased region" description="Basic residues" evidence="1">
    <location>
        <begin position="28"/>
        <end position="38"/>
    </location>
</feature>
<proteinExistence type="predicted"/>